<dbReference type="PRINTS" id="PR01100">
    <property type="entry name" value="SHIKIMTKNASE"/>
</dbReference>
<proteinExistence type="inferred from homology"/>
<keyword evidence="4 7" id="KW-0418">Kinase</keyword>
<feature type="binding site" evidence="7">
    <location>
        <position position="14"/>
    </location>
    <ligand>
        <name>Mg(2+)</name>
        <dbReference type="ChEBI" id="CHEBI:18420"/>
    </ligand>
</feature>
<dbReference type="CDD" id="cd00464">
    <property type="entry name" value="SK"/>
    <property type="match status" value="1"/>
</dbReference>
<name>A0A1M6D1R7_9FLAO</name>
<feature type="binding site" evidence="7">
    <location>
        <position position="120"/>
    </location>
    <ligand>
        <name>ATP</name>
        <dbReference type="ChEBI" id="CHEBI:30616"/>
    </ligand>
</feature>
<keyword evidence="7" id="KW-0479">Metal-binding</keyword>
<dbReference type="RefSeq" id="WP_073315145.1">
    <property type="nucleotide sequence ID" value="NZ_FQYP01000002.1"/>
</dbReference>
<dbReference type="SUPFAM" id="SSF52540">
    <property type="entry name" value="P-loop containing nucleoside triphosphate hydrolases"/>
    <property type="match status" value="1"/>
</dbReference>
<comment type="cofactor">
    <cofactor evidence="7">
        <name>Mg(2+)</name>
        <dbReference type="ChEBI" id="CHEBI:18420"/>
    </cofactor>
    <text evidence="7">Binds 1 Mg(2+) ion per subunit.</text>
</comment>
<evidence type="ECO:0000313" key="8">
    <source>
        <dbReference type="EMBL" id="SHI67186.1"/>
    </source>
</evidence>
<keyword evidence="3 7" id="KW-0547">Nucleotide-binding</keyword>
<dbReference type="GO" id="GO:0009073">
    <property type="term" value="P:aromatic amino acid family biosynthetic process"/>
    <property type="evidence" value="ECO:0007669"/>
    <property type="project" value="UniProtKB-KW"/>
</dbReference>
<accession>A0A1M6D1R7</accession>
<dbReference type="EC" id="2.7.1.71" evidence="7"/>
<feature type="binding site" evidence="7">
    <location>
        <position position="143"/>
    </location>
    <ligand>
        <name>substrate</name>
    </ligand>
</feature>
<comment type="subunit">
    <text evidence="7">Monomer.</text>
</comment>
<comment type="catalytic activity">
    <reaction evidence="7">
        <text>shikimate + ATP = 3-phosphoshikimate + ADP + H(+)</text>
        <dbReference type="Rhea" id="RHEA:13121"/>
        <dbReference type="ChEBI" id="CHEBI:15378"/>
        <dbReference type="ChEBI" id="CHEBI:30616"/>
        <dbReference type="ChEBI" id="CHEBI:36208"/>
        <dbReference type="ChEBI" id="CHEBI:145989"/>
        <dbReference type="ChEBI" id="CHEBI:456216"/>
        <dbReference type="EC" id="2.7.1.71"/>
    </reaction>
</comment>
<keyword evidence="6 7" id="KW-0057">Aromatic amino acid biosynthesis</keyword>
<dbReference type="Gene3D" id="3.40.50.300">
    <property type="entry name" value="P-loop containing nucleotide triphosphate hydrolases"/>
    <property type="match status" value="1"/>
</dbReference>
<dbReference type="PANTHER" id="PTHR21087">
    <property type="entry name" value="SHIKIMATE KINASE"/>
    <property type="match status" value="1"/>
</dbReference>
<reference evidence="9" key="1">
    <citation type="submission" date="2016-11" db="EMBL/GenBank/DDBJ databases">
        <authorList>
            <person name="Varghese N."/>
            <person name="Submissions S."/>
        </authorList>
    </citation>
    <scope>NUCLEOTIDE SEQUENCE [LARGE SCALE GENOMIC DNA]</scope>
    <source>
        <strain evidence="9">DSM 22623</strain>
    </source>
</reference>
<dbReference type="PANTHER" id="PTHR21087:SF16">
    <property type="entry name" value="SHIKIMATE KINASE 1, CHLOROPLASTIC"/>
    <property type="match status" value="1"/>
</dbReference>
<dbReference type="InterPro" id="IPR031322">
    <property type="entry name" value="Shikimate/glucono_kinase"/>
</dbReference>
<evidence type="ECO:0000256" key="3">
    <source>
        <dbReference type="ARBA" id="ARBA00022741"/>
    </source>
</evidence>
<gene>
    <name evidence="7" type="primary">aroK</name>
    <name evidence="8" type="ORF">SAMN04488508_102392</name>
</gene>
<feature type="binding site" evidence="7">
    <location>
        <position position="79"/>
    </location>
    <ligand>
        <name>substrate</name>
    </ligand>
</feature>
<protein>
    <recommendedName>
        <fullName evidence="7">Shikimate kinase</fullName>
        <shortName evidence="7">SK</shortName>
        <ecNumber evidence="7">2.7.1.71</ecNumber>
    </recommendedName>
</protein>
<dbReference type="UniPathway" id="UPA00053">
    <property type="reaction ID" value="UER00088"/>
</dbReference>
<comment type="subcellular location">
    <subcellularLocation>
        <location evidence="7">Cytoplasm</location>
    </subcellularLocation>
</comment>
<keyword evidence="2 7" id="KW-0808">Transferase</keyword>
<dbReference type="Pfam" id="PF01202">
    <property type="entry name" value="SKI"/>
    <property type="match status" value="1"/>
</dbReference>
<dbReference type="Proteomes" id="UP000184432">
    <property type="component" value="Unassembled WGS sequence"/>
</dbReference>
<evidence type="ECO:0000256" key="2">
    <source>
        <dbReference type="ARBA" id="ARBA00022679"/>
    </source>
</evidence>
<dbReference type="EMBL" id="FQYP01000002">
    <property type="protein sequence ID" value="SHI67186.1"/>
    <property type="molecule type" value="Genomic_DNA"/>
</dbReference>
<keyword evidence="1 7" id="KW-0028">Amino-acid biosynthesis</keyword>
<evidence type="ECO:0000256" key="4">
    <source>
        <dbReference type="ARBA" id="ARBA00022777"/>
    </source>
</evidence>
<keyword evidence="5 7" id="KW-0067">ATP-binding</keyword>
<comment type="pathway">
    <text evidence="7">Metabolic intermediate biosynthesis; chorismate biosynthesis; chorismate from D-erythrose 4-phosphate and phosphoenolpyruvate: step 5/7.</text>
</comment>
<comment type="similarity">
    <text evidence="7">Belongs to the shikimate kinase family.</text>
</comment>
<comment type="caution">
    <text evidence="7">Lacks conserved residue(s) required for the propagation of feature annotation.</text>
</comment>
<dbReference type="OrthoDB" id="9800332at2"/>
<keyword evidence="7" id="KW-0963">Cytoplasm</keyword>
<organism evidence="8 9">
    <name type="scientific">Aquimarina spongiae</name>
    <dbReference type="NCBI Taxonomy" id="570521"/>
    <lineage>
        <taxon>Bacteria</taxon>
        <taxon>Pseudomonadati</taxon>
        <taxon>Bacteroidota</taxon>
        <taxon>Flavobacteriia</taxon>
        <taxon>Flavobacteriales</taxon>
        <taxon>Flavobacteriaceae</taxon>
        <taxon>Aquimarina</taxon>
    </lineage>
</organism>
<dbReference type="GO" id="GO:0005829">
    <property type="term" value="C:cytosol"/>
    <property type="evidence" value="ECO:0007669"/>
    <property type="project" value="TreeGrafter"/>
</dbReference>
<evidence type="ECO:0000256" key="5">
    <source>
        <dbReference type="ARBA" id="ARBA00022840"/>
    </source>
</evidence>
<evidence type="ECO:0000256" key="6">
    <source>
        <dbReference type="ARBA" id="ARBA00023141"/>
    </source>
</evidence>
<keyword evidence="7" id="KW-0460">Magnesium</keyword>
<comment type="function">
    <text evidence="7">Catalyzes the specific phosphorylation of the 3-hydroxyl group of shikimic acid using ATP as a cosubstrate.</text>
</comment>
<dbReference type="STRING" id="570521.SAMN04488508_102392"/>
<dbReference type="GO" id="GO:0004765">
    <property type="term" value="F:shikimate kinase activity"/>
    <property type="evidence" value="ECO:0007669"/>
    <property type="project" value="UniProtKB-UniRule"/>
</dbReference>
<dbReference type="GO" id="GO:0008652">
    <property type="term" value="P:amino acid biosynthetic process"/>
    <property type="evidence" value="ECO:0007669"/>
    <property type="project" value="UniProtKB-KW"/>
</dbReference>
<feature type="binding site" evidence="7">
    <location>
        <position position="56"/>
    </location>
    <ligand>
        <name>substrate</name>
    </ligand>
</feature>
<evidence type="ECO:0000313" key="9">
    <source>
        <dbReference type="Proteomes" id="UP000184432"/>
    </source>
</evidence>
<feature type="binding site" evidence="7">
    <location>
        <position position="32"/>
    </location>
    <ligand>
        <name>substrate</name>
    </ligand>
</feature>
<dbReference type="GO" id="GO:0000287">
    <property type="term" value="F:magnesium ion binding"/>
    <property type="evidence" value="ECO:0007669"/>
    <property type="project" value="UniProtKB-UniRule"/>
</dbReference>
<evidence type="ECO:0000256" key="7">
    <source>
        <dbReference type="HAMAP-Rule" id="MF_00109"/>
    </source>
</evidence>
<sequence length="173" mass="19960">MILVLIGYMGSGKSLIGNTLAEKIGYDYLDLDAYIEEQEKKTIKDIFQDHGEIYFRKKETIYLKEVLANFENTVLALGGGTPCFAGNLEFIQQKSNATTVYLQTSLDELTQRLYAEKEKRPLIAHLESHEALKDFIRKHLFERSFYYSQSTHKVNTDQKHPEEISKEIQAALF</sequence>
<dbReference type="AlphaFoldDB" id="A0A1M6D1R7"/>
<dbReference type="InterPro" id="IPR027417">
    <property type="entry name" value="P-loop_NTPase"/>
</dbReference>
<dbReference type="GO" id="GO:0009423">
    <property type="term" value="P:chorismate biosynthetic process"/>
    <property type="evidence" value="ECO:0007669"/>
    <property type="project" value="UniProtKB-UniRule"/>
</dbReference>
<dbReference type="HAMAP" id="MF_00109">
    <property type="entry name" value="Shikimate_kinase"/>
    <property type="match status" value="1"/>
</dbReference>
<keyword evidence="9" id="KW-1185">Reference proteome</keyword>
<feature type="binding site" evidence="7">
    <location>
        <begin position="10"/>
        <end position="15"/>
    </location>
    <ligand>
        <name>ATP</name>
        <dbReference type="ChEBI" id="CHEBI:30616"/>
    </ligand>
</feature>
<dbReference type="InterPro" id="IPR000623">
    <property type="entry name" value="Shikimate_kinase/TSH1"/>
</dbReference>
<evidence type="ECO:0000256" key="1">
    <source>
        <dbReference type="ARBA" id="ARBA00022605"/>
    </source>
</evidence>
<dbReference type="GO" id="GO:0005524">
    <property type="term" value="F:ATP binding"/>
    <property type="evidence" value="ECO:0007669"/>
    <property type="project" value="UniProtKB-UniRule"/>
</dbReference>